<dbReference type="GO" id="GO:0004751">
    <property type="term" value="F:ribose-5-phosphate isomerase activity"/>
    <property type="evidence" value="ECO:0007669"/>
    <property type="project" value="InterPro"/>
</dbReference>
<dbReference type="InterPro" id="IPR002725">
    <property type="entry name" value="YgjP-like_metallopeptidase"/>
</dbReference>
<dbReference type="Proteomes" id="UP000625711">
    <property type="component" value="Unassembled WGS sequence"/>
</dbReference>
<dbReference type="GO" id="GO:0009052">
    <property type="term" value="P:pentose-phosphate shunt, non-oxidative branch"/>
    <property type="evidence" value="ECO:0007669"/>
    <property type="project" value="InterPro"/>
</dbReference>
<protein>
    <recommendedName>
        <fullName evidence="1">YgjP-like metallopeptidase domain-containing protein</fullName>
    </recommendedName>
</protein>
<proteinExistence type="predicted"/>
<dbReference type="EMBL" id="JAACXV010008486">
    <property type="protein sequence ID" value="KAF7276078.1"/>
    <property type="molecule type" value="Genomic_DNA"/>
</dbReference>
<keyword evidence="3" id="KW-1185">Reference proteome</keyword>
<reference evidence="2" key="1">
    <citation type="submission" date="2020-08" db="EMBL/GenBank/DDBJ databases">
        <title>Genome sequencing and assembly of the red palm weevil Rhynchophorus ferrugineus.</title>
        <authorList>
            <person name="Dias G.B."/>
            <person name="Bergman C.M."/>
            <person name="Manee M."/>
        </authorList>
    </citation>
    <scope>NUCLEOTIDE SEQUENCE</scope>
    <source>
        <strain evidence="2">AA-2017</strain>
        <tissue evidence="2">Whole larva</tissue>
    </source>
</reference>
<gene>
    <name evidence="2" type="ORF">GWI33_010946</name>
</gene>
<dbReference type="Pfam" id="PF06026">
    <property type="entry name" value="Rib_5-P_isom_A"/>
    <property type="match status" value="1"/>
</dbReference>
<dbReference type="OrthoDB" id="1555531at2759"/>
<evidence type="ECO:0000259" key="1">
    <source>
        <dbReference type="Pfam" id="PF01863"/>
    </source>
</evidence>
<dbReference type="Gene3D" id="3.30.70.260">
    <property type="match status" value="1"/>
</dbReference>
<organism evidence="2 3">
    <name type="scientific">Rhynchophorus ferrugineus</name>
    <name type="common">Red palm weevil</name>
    <name type="synonym">Curculio ferrugineus</name>
    <dbReference type="NCBI Taxonomy" id="354439"/>
    <lineage>
        <taxon>Eukaryota</taxon>
        <taxon>Metazoa</taxon>
        <taxon>Ecdysozoa</taxon>
        <taxon>Arthropoda</taxon>
        <taxon>Hexapoda</taxon>
        <taxon>Insecta</taxon>
        <taxon>Pterygota</taxon>
        <taxon>Neoptera</taxon>
        <taxon>Endopterygota</taxon>
        <taxon>Coleoptera</taxon>
        <taxon>Polyphaga</taxon>
        <taxon>Cucujiformia</taxon>
        <taxon>Curculionidae</taxon>
        <taxon>Dryophthorinae</taxon>
        <taxon>Rhynchophorus</taxon>
    </lineage>
</organism>
<evidence type="ECO:0000313" key="3">
    <source>
        <dbReference type="Proteomes" id="UP000625711"/>
    </source>
</evidence>
<name>A0A834ICI0_RHYFE</name>
<dbReference type="Pfam" id="PF01863">
    <property type="entry name" value="YgjP-like"/>
    <property type="match status" value="1"/>
</dbReference>
<dbReference type="InterPro" id="IPR004788">
    <property type="entry name" value="Ribose5P_isomerase_type_A"/>
</dbReference>
<dbReference type="AlphaFoldDB" id="A0A834ICI0"/>
<sequence length="196" mass="22365">MARSAVARKLVALGGDPAYREGVITDNGNVILDVFNLNILNPIELEQTINNIPGVVTNAIPEIEMVRHARAKRLKLVVSAKGVRLTIPPYATQQQINVFVQQHRPWIAETWAKLQYSLQHKSQAQTLPDTLQFSYLDKLFKVHYQDLDKHLFVLHPEPDNTLYIHEKYAEYALTQFTIKMAKQVLSKHTDNTLGKL</sequence>
<evidence type="ECO:0000313" key="2">
    <source>
        <dbReference type="EMBL" id="KAF7276078.1"/>
    </source>
</evidence>
<feature type="domain" description="YgjP-like metallopeptidase" evidence="1">
    <location>
        <begin position="72"/>
        <end position="187"/>
    </location>
</feature>
<comment type="caution">
    <text evidence="2">The sequence shown here is derived from an EMBL/GenBank/DDBJ whole genome shotgun (WGS) entry which is preliminary data.</text>
</comment>
<dbReference type="SUPFAM" id="SSF75445">
    <property type="entry name" value="D-ribose-5-phosphate isomerase (RpiA), lid domain"/>
    <property type="match status" value="1"/>
</dbReference>
<accession>A0A834ICI0</accession>